<dbReference type="GO" id="GO:0039706">
    <property type="term" value="F:co-receptor binding"/>
    <property type="evidence" value="ECO:0007669"/>
    <property type="project" value="TreeGrafter"/>
</dbReference>
<keyword evidence="3 5" id="KW-0732">Signal</keyword>
<evidence type="ECO:0000256" key="5">
    <source>
        <dbReference type="SAM" id="SignalP"/>
    </source>
</evidence>
<reference evidence="6 7" key="1">
    <citation type="submission" date="2022-05" db="EMBL/GenBank/DDBJ databases">
        <authorList>
            <consortium name="Genoscope - CEA"/>
            <person name="William W."/>
        </authorList>
    </citation>
    <scope>NUCLEOTIDE SEQUENCE [LARGE SCALE GENOMIC DNA]</scope>
</reference>
<dbReference type="GO" id="GO:0048019">
    <property type="term" value="F:receptor antagonist activity"/>
    <property type="evidence" value="ECO:0007669"/>
    <property type="project" value="TreeGrafter"/>
</dbReference>
<name>A0AAU9XFV7_9CNID</name>
<comment type="subcellular location">
    <subcellularLocation>
        <location evidence="1">Secreted</location>
    </subcellularLocation>
</comment>
<protein>
    <recommendedName>
        <fullName evidence="8">Dickkopf N-terminal cysteine-rich domain-containing protein</fullName>
    </recommendedName>
</protein>
<evidence type="ECO:0000313" key="6">
    <source>
        <dbReference type="EMBL" id="CAH3144821.1"/>
    </source>
</evidence>
<evidence type="ECO:0008006" key="8">
    <source>
        <dbReference type="Google" id="ProtNLM"/>
    </source>
</evidence>
<keyword evidence="2" id="KW-0964">Secreted</keyword>
<feature type="compositionally biased region" description="Low complexity" evidence="4">
    <location>
        <begin position="48"/>
        <end position="73"/>
    </location>
</feature>
<proteinExistence type="predicted"/>
<evidence type="ECO:0000256" key="1">
    <source>
        <dbReference type="ARBA" id="ARBA00004613"/>
    </source>
</evidence>
<accession>A0AAU9XFV7</accession>
<dbReference type="GO" id="GO:0005615">
    <property type="term" value="C:extracellular space"/>
    <property type="evidence" value="ECO:0007669"/>
    <property type="project" value="TreeGrafter"/>
</dbReference>
<evidence type="ECO:0000256" key="2">
    <source>
        <dbReference type="ARBA" id="ARBA00022525"/>
    </source>
</evidence>
<comment type="caution">
    <text evidence="6">The sequence shown here is derived from an EMBL/GenBank/DDBJ whole genome shotgun (WGS) entry which is preliminary data.</text>
</comment>
<evidence type="ECO:0000313" key="7">
    <source>
        <dbReference type="Proteomes" id="UP001159428"/>
    </source>
</evidence>
<dbReference type="Proteomes" id="UP001159428">
    <property type="component" value="Unassembled WGS sequence"/>
</dbReference>
<sequence>MKNFIVFSLSVFLILNTGQSSSEFYFPKESLGDVDSWNDGGVDKKSESSSSSSFSSSSSSSSFTSSGSSSSSDSFHEKVEVYEKNTDEKGTHEVTKIRERKKPARGNETSSSKVIEVFRYPNGTIRRKVKNNGPAMKAECTKKDDCSADKFCSKLSYQCQQCLDGFGCFNDDQCCGKKVCKFGQCADEPEHTGLANSPCDYDSQCKSGLFCSVRVFEGGKCKDVRTEGQSCSRGIFSRNSPRCAEGLECRRTGGFPFSSYKCLKEGSVEDKSTKSSFDWFHDNDFFPFKK</sequence>
<dbReference type="AlphaFoldDB" id="A0AAU9XFV7"/>
<feature type="region of interest" description="Disordered" evidence="4">
    <location>
        <begin position="33"/>
        <end position="111"/>
    </location>
</feature>
<feature type="compositionally biased region" description="Basic and acidic residues" evidence="4">
    <location>
        <begin position="74"/>
        <end position="97"/>
    </location>
</feature>
<dbReference type="EMBL" id="CALNXJ010000039">
    <property type="protein sequence ID" value="CAH3144821.1"/>
    <property type="molecule type" value="Genomic_DNA"/>
</dbReference>
<feature type="signal peptide" evidence="5">
    <location>
        <begin position="1"/>
        <end position="20"/>
    </location>
</feature>
<keyword evidence="7" id="KW-1185">Reference proteome</keyword>
<dbReference type="PANTHER" id="PTHR12113:SF6">
    <property type="entry name" value="DICKKOPF N-TERMINAL CYSTEINE-RICH DOMAIN-CONTAINING PROTEIN"/>
    <property type="match status" value="1"/>
</dbReference>
<gene>
    <name evidence="6" type="ORF">PMEA_00021264</name>
</gene>
<dbReference type="GO" id="GO:0090090">
    <property type="term" value="P:negative regulation of canonical Wnt signaling pathway"/>
    <property type="evidence" value="ECO:0007669"/>
    <property type="project" value="TreeGrafter"/>
</dbReference>
<organism evidence="6 7">
    <name type="scientific">Pocillopora meandrina</name>
    <dbReference type="NCBI Taxonomy" id="46732"/>
    <lineage>
        <taxon>Eukaryota</taxon>
        <taxon>Metazoa</taxon>
        <taxon>Cnidaria</taxon>
        <taxon>Anthozoa</taxon>
        <taxon>Hexacorallia</taxon>
        <taxon>Scleractinia</taxon>
        <taxon>Astrocoeniina</taxon>
        <taxon>Pocilloporidae</taxon>
        <taxon>Pocillopora</taxon>
    </lineage>
</organism>
<dbReference type="PANTHER" id="PTHR12113">
    <property type="entry name" value="DICKKOPF3-LIKE 3"/>
    <property type="match status" value="1"/>
</dbReference>
<feature type="chain" id="PRO_5043706750" description="Dickkopf N-terminal cysteine-rich domain-containing protein" evidence="5">
    <location>
        <begin position="21"/>
        <end position="290"/>
    </location>
</feature>
<evidence type="ECO:0000256" key="4">
    <source>
        <dbReference type="SAM" id="MobiDB-lite"/>
    </source>
</evidence>
<dbReference type="InterPro" id="IPR039863">
    <property type="entry name" value="DKK1-4"/>
</dbReference>
<evidence type="ECO:0000256" key="3">
    <source>
        <dbReference type="ARBA" id="ARBA00022729"/>
    </source>
</evidence>